<evidence type="ECO:0000313" key="2">
    <source>
        <dbReference type="Proteomes" id="UP000717995"/>
    </source>
</evidence>
<comment type="caution">
    <text evidence="1">The sequence shown here is derived from an EMBL/GenBank/DDBJ whole genome shotgun (WGS) entry which is preliminary data.</text>
</comment>
<name>A0ABS2IFL1_9GAMM</name>
<dbReference type="EMBL" id="JAFEUP010000002">
    <property type="protein sequence ID" value="MBM7060712.1"/>
    <property type="molecule type" value="Genomic_DNA"/>
</dbReference>
<evidence type="ECO:0000313" key="1">
    <source>
        <dbReference type="EMBL" id="MBM7060712.1"/>
    </source>
</evidence>
<gene>
    <name evidence="1" type="ORF">JQX08_08320</name>
</gene>
<sequence>MSNAIRTLRKTLDTVAANNEAAAIDVMRAAERIADATLKQQLFDVIHRMNVDAAELRSAREQVVEKELRRA</sequence>
<accession>A0ABS2IFL1</accession>
<protein>
    <submittedName>
        <fullName evidence="1">Uncharacterized protein</fullName>
    </submittedName>
</protein>
<proteinExistence type="predicted"/>
<dbReference type="RefSeq" id="WP_205347901.1">
    <property type="nucleotide sequence ID" value="NZ_JAFEUP010000002.1"/>
</dbReference>
<reference evidence="1 2" key="1">
    <citation type="submission" date="2021-02" db="EMBL/GenBank/DDBJ databases">
        <authorList>
            <person name="Lee D.-H."/>
        </authorList>
    </citation>
    <scope>NUCLEOTIDE SEQUENCE [LARGE SCALE GENOMIC DNA]</scope>
    <source>
        <strain evidence="1 2">UL073</strain>
    </source>
</reference>
<keyword evidence="2" id="KW-1185">Reference proteome</keyword>
<dbReference type="Proteomes" id="UP000717995">
    <property type="component" value="Unassembled WGS sequence"/>
</dbReference>
<organism evidence="1 2">
    <name type="scientific">Zestomonas insulae</name>
    <dbReference type="NCBI Taxonomy" id="2809017"/>
    <lineage>
        <taxon>Bacteria</taxon>
        <taxon>Pseudomonadati</taxon>
        <taxon>Pseudomonadota</taxon>
        <taxon>Gammaproteobacteria</taxon>
        <taxon>Pseudomonadales</taxon>
        <taxon>Pseudomonadaceae</taxon>
        <taxon>Zestomonas</taxon>
    </lineage>
</organism>